<evidence type="ECO:0000313" key="7">
    <source>
        <dbReference type="Ensembl" id="ENSSDUP00000007087.1"/>
    </source>
</evidence>
<reference evidence="7" key="2">
    <citation type="submission" date="2025-09" db="UniProtKB">
        <authorList>
            <consortium name="Ensembl"/>
        </authorList>
    </citation>
    <scope>IDENTIFICATION</scope>
</reference>
<keyword evidence="2 5" id="KW-0812">Transmembrane</keyword>
<feature type="transmembrane region" description="Helical" evidence="5">
    <location>
        <begin position="194"/>
        <end position="220"/>
    </location>
</feature>
<dbReference type="OMA" id="YIAQRIC"/>
<dbReference type="GO" id="GO:0016020">
    <property type="term" value="C:membrane"/>
    <property type="evidence" value="ECO:0007669"/>
    <property type="project" value="UniProtKB-SubCell"/>
</dbReference>
<dbReference type="PROSITE" id="PS50262">
    <property type="entry name" value="G_PROTEIN_RECEP_F1_2"/>
    <property type="match status" value="1"/>
</dbReference>
<organism evidence="7 8">
    <name type="scientific">Seriola dumerili</name>
    <name type="common">Greater amberjack</name>
    <name type="synonym">Caranx dumerili</name>
    <dbReference type="NCBI Taxonomy" id="41447"/>
    <lineage>
        <taxon>Eukaryota</taxon>
        <taxon>Metazoa</taxon>
        <taxon>Chordata</taxon>
        <taxon>Craniata</taxon>
        <taxon>Vertebrata</taxon>
        <taxon>Euteleostomi</taxon>
        <taxon>Actinopterygii</taxon>
        <taxon>Neopterygii</taxon>
        <taxon>Teleostei</taxon>
        <taxon>Neoteleostei</taxon>
        <taxon>Acanthomorphata</taxon>
        <taxon>Carangaria</taxon>
        <taxon>Carangiformes</taxon>
        <taxon>Carangidae</taxon>
        <taxon>Seriola</taxon>
    </lineage>
</organism>
<dbReference type="InterPro" id="IPR017452">
    <property type="entry name" value="GPCR_Rhodpsn_7TM"/>
</dbReference>
<protein>
    <submittedName>
        <fullName evidence="7">P2Y purinoceptor 1-like</fullName>
    </submittedName>
</protein>
<evidence type="ECO:0000256" key="5">
    <source>
        <dbReference type="SAM" id="Phobius"/>
    </source>
</evidence>
<dbReference type="AlphaFoldDB" id="A0A3B4TM65"/>
<dbReference type="PRINTS" id="PR00237">
    <property type="entry name" value="GPCRRHODOPSN"/>
</dbReference>
<dbReference type="PANTHER" id="PTHR24244:SF0">
    <property type="entry name" value="G-PROTEIN COUPLED RECEPTORS FAMILY 1 PROFILE DOMAIN-CONTAINING PROTEIN"/>
    <property type="match status" value="1"/>
</dbReference>
<feature type="transmembrane region" description="Helical" evidence="5">
    <location>
        <begin position="31"/>
        <end position="51"/>
    </location>
</feature>
<dbReference type="InterPro" id="IPR000276">
    <property type="entry name" value="GPCR_Rhodpsn"/>
</dbReference>
<dbReference type="PRINTS" id="PR01157">
    <property type="entry name" value="P2YPURNOCPTR"/>
</dbReference>
<feature type="transmembrane region" description="Helical" evidence="5">
    <location>
        <begin position="232"/>
        <end position="251"/>
    </location>
</feature>
<keyword evidence="8" id="KW-1185">Reference proteome</keyword>
<evidence type="ECO:0000256" key="3">
    <source>
        <dbReference type="ARBA" id="ARBA00022989"/>
    </source>
</evidence>
<accession>A0A3B4TM65</accession>
<dbReference type="Proteomes" id="UP000261420">
    <property type="component" value="Unplaced"/>
</dbReference>
<dbReference type="SUPFAM" id="SSF81321">
    <property type="entry name" value="Family A G protein-coupled receptor-like"/>
    <property type="match status" value="1"/>
</dbReference>
<dbReference type="PANTHER" id="PTHR24244">
    <property type="entry name" value="NEUROPEPTIDE S RECEPTOR"/>
    <property type="match status" value="1"/>
</dbReference>
<dbReference type="GO" id="GO:0008188">
    <property type="term" value="F:neuropeptide receptor activity"/>
    <property type="evidence" value="ECO:0007669"/>
    <property type="project" value="InterPro"/>
</dbReference>
<reference evidence="7" key="1">
    <citation type="submission" date="2025-08" db="UniProtKB">
        <authorList>
            <consortium name="Ensembl"/>
        </authorList>
    </citation>
    <scope>IDENTIFICATION</scope>
</reference>
<dbReference type="Gene3D" id="1.20.1070.10">
    <property type="entry name" value="Rhodopsin 7-helix transmembrane proteins"/>
    <property type="match status" value="1"/>
</dbReference>
<proteinExistence type="predicted"/>
<evidence type="ECO:0000259" key="6">
    <source>
        <dbReference type="PROSITE" id="PS50262"/>
    </source>
</evidence>
<feature type="domain" description="G-protein coupled receptors family 1 profile" evidence="6">
    <location>
        <begin position="46"/>
        <end position="299"/>
    </location>
</feature>
<dbReference type="Pfam" id="PF00001">
    <property type="entry name" value="7tm_1"/>
    <property type="match status" value="1"/>
</dbReference>
<evidence type="ECO:0000256" key="1">
    <source>
        <dbReference type="ARBA" id="ARBA00004370"/>
    </source>
</evidence>
<keyword evidence="4 5" id="KW-0472">Membrane</keyword>
<dbReference type="Ensembl" id="ENSSDUT00000007222.1">
    <property type="protein sequence ID" value="ENSSDUP00000007087.1"/>
    <property type="gene ID" value="ENSSDUG00000005218.1"/>
</dbReference>
<dbReference type="InterPro" id="IPR027294">
    <property type="entry name" value="NPS_rcpt"/>
</dbReference>
<name>A0A3B4TM65_SERDU</name>
<feature type="transmembrane region" description="Helical" evidence="5">
    <location>
        <begin position="63"/>
        <end position="89"/>
    </location>
</feature>
<comment type="subcellular location">
    <subcellularLocation>
        <location evidence="1">Membrane</location>
    </subcellularLocation>
</comment>
<evidence type="ECO:0000256" key="4">
    <source>
        <dbReference type="ARBA" id="ARBA00023136"/>
    </source>
</evidence>
<sequence>QNYVNKTHVTLYDRMNNTSCPHVSFDFTTTFLPPVFILVFIIGLVANGLGLKSLLQNWEKLKIINVFVLNLGLADILYLLTLPFLVVYYFKKSRWVFGDAFCKITRFCFNLNLYGSIGFLTCISVYRYLAIVHPVRVMGRITVTQSVAISVMVWLLVGVQSLPDMFYAKTQRNRAKCYHTTTGAYVEDYLKYSLGWTLTGFCIPLLITLGCYGHVIVVLCRKNTTHMELKQRSLKLLFILILLFSVCYIPYHVVKNLNLWSRVLDKQMICRKWSARVYIAHQISRGLVCLNSALNPLVYLHVNEEIPAQVRQLLQRARQMSNCLFLSNLHSSPVAQTADED</sequence>
<dbReference type="GeneTree" id="ENSGT00940000155094"/>
<feature type="transmembrane region" description="Helical" evidence="5">
    <location>
        <begin position="141"/>
        <end position="162"/>
    </location>
</feature>
<evidence type="ECO:0000313" key="8">
    <source>
        <dbReference type="Proteomes" id="UP000261420"/>
    </source>
</evidence>
<evidence type="ECO:0000256" key="2">
    <source>
        <dbReference type="ARBA" id="ARBA00022692"/>
    </source>
</evidence>
<feature type="transmembrane region" description="Helical" evidence="5">
    <location>
        <begin position="109"/>
        <end position="129"/>
    </location>
</feature>
<keyword evidence="3 5" id="KW-1133">Transmembrane helix</keyword>
<dbReference type="CDD" id="cd15967">
    <property type="entry name" value="7tmA_P2Y1-like"/>
    <property type="match status" value="1"/>
</dbReference>